<feature type="region of interest" description="Disordered" evidence="1">
    <location>
        <begin position="41"/>
        <end position="67"/>
    </location>
</feature>
<protein>
    <submittedName>
        <fullName evidence="2">Uncharacterized protein</fullName>
    </submittedName>
</protein>
<dbReference type="EMBL" id="LXQA010183892">
    <property type="protein sequence ID" value="MCI31001.1"/>
    <property type="molecule type" value="Genomic_DNA"/>
</dbReference>
<feature type="compositionally biased region" description="Polar residues" evidence="1">
    <location>
        <begin position="51"/>
        <end position="67"/>
    </location>
</feature>
<name>A0A392R347_9FABA</name>
<dbReference type="Proteomes" id="UP000265520">
    <property type="component" value="Unassembled WGS sequence"/>
</dbReference>
<organism evidence="2 3">
    <name type="scientific">Trifolium medium</name>
    <dbReference type="NCBI Taxonomy" id="97028"/>
    <lineage>
        <taxon>Eukaryota</taxon>
        <taxon>Viridiplantae</taxon>
        <taxon>Streptophyta</taxon>
        <taxon>Embryophyta</taxon>
        <taxon>Tracheophyta</taxon>
        <taxon>Spermatophyta</taxon>
        <taxon>Magnoliopsida</taxon>
        <taxon>eudicotyledons</taxon>
        <taxon>Gunneridae</taxon>
        <taxon>Pentapetalae</taxon>
        <taxon>rosids</taxon>
        <taxon>fabids</taxon>
        <taxon>Fabales</taxon>
        <taxon>Fabaceae</taxon>
        <taxon>Papilionoideae</taxon>
        <taxon>50 kb inversion clade</taxon>
        <taxon>NPAAA clade</taxon>
        <taxon>Hologalegina</taxon>
        <taxon>IRL clade</taxon>
        <taxon>Trifolieae</taxon>
        <taxon>Trifolium</taxon>
    </lineage>
</organism>
<accession>A0A392R347</accession>
<proteinExistence type="predicted"/>
<evidence type="ECO:0000313" key="2">
    <source>
        <dbReference type="EMBL" id="MCI31001.1"/>
    </source>
</evidence>
<comment type="caution">
    <text evidence="2">The sequence shown here is derived from an EMBL/GenBank/DDBJ whole genome shotgun (WGS) entry which is preliminary data.</text>
</comment>
<evidence type="ECO:0000256" key="1">
    <source>
        <dbReference type="SAM" id="MobiDB-lite"/>
    </source>
</evidence>
<sequence>MQSTSYQKFLSETEVQRFRTRSSEVQNFIQLQRFSSASFRGFDSSEDGRLQRQTTSEAEYIRTSENV</sequence>
<dbReference type="AlphaFoldDB" id="A0A392R347"/>
<keyword evidence="3" id="KW-1185">Reference proteome</keyword>
<evidence type="ECO:0000313" key="3">
    <source>
        <dbReference type="Proteomes" id="UP000265520"/>
    </source>
</evidence>
<reference evidence="2 3" key="1">
    <citation type="journal article" date="2018" name="Front. Plant Sci.">
        <title>Red Clover (Trifolium pratense) and Zigzag Clover (T. medium) - A Picture of Genomic Similarities and Differences.</title>
        <authorList>
            <person name="Dluhosova J."/>
            <person name="Istvanek J."/>
            <person name="Nedelnik J."/>
            <person name="Repkova J."/>
        </authorList>
    </citation>
    <scope>NUCLEOTIDE SEQUENCE [LARGE SCALE GENOMIC DNA]</scope>
    <source>
        <strain evidence="3">cv. 10/8</strain>
        <tissue evidence="2">Leaf</tissue>
    </source>
</reference>